<dbReference type="RefSeq" id="WP_273937839.1">
    <property type="nucleotide sequence ID" value="NZ_CP097263.1"/>
</dbReference>
<dbReference type="Proteomes" id="UP001589810">
    <property type="component" value="Unassembled WGS sequence"/>
</dbReference>
<proteinExistence type="inferred from homology"/>
<comment type="caution">
    <text evidence="5">The sequence shown here is derived from an EMBL/GenBank/DDBJ whole genome shotgun (WGS) entry which is preliminary data.</text>
</comment>
<dbReference type="Gene3D" id="3.40.50.1980">
    <property type="entry name" value="Nitrogenase molybdenum iron protein domain"/>
    <property type="match status" value="2"/>
</dbReference>
<accession>A0ABV6N6T6</accession>
<feature type="chain" id="PRO_5045258272" evidence="3">
    <location>
        <begin position="21"/>
        <end position="346"/>
    </location>
</feature>
<dbReference type="EMBL" id="JBHLUD010000015">
    <property type="protein sequence ID" value="MFC0548316.1"/>
    <property type="molecule type" value="Genomic_DNA"/>
</dbReference>
<sequence length="346" mass="36077">MQRKPAAVLVIAALALTVTACGSGTAAPASDTATRSTGEGKTHYPLTITNCGKQYTFAKAPSRVVVMNGGSVAEVSSLLALGLGGRVVANAQNYGASDVPGRLDAIKALPTGGIKLNDQQDIPREAMLGLRPDFVISTYEGGFSAQNGFATRDDLSRIGANTYVPQHACGATGMVAGNPTIQDSYDLLRDLGKIFDVPGKADQVIAAAQQKVGAAADKVRGKPAKNVMLVFPGMGADDFSSIAAAGMWNDILARAGATNPFNDPAGNEFATVSKEKLATTPIDALIVVNYQNPDPDGSAKKILAQFPQWDAAKNKRYLVLSDSIYLGPSNDVAVDKIARLVHPDAF</sequence>
<feature type="region of interest" description="Disordered" evidence="2">
    <location>
        <begin position="23"/>
        <end position="43"/>
    </location>
</feature>
<comment type="similarity">
    <text evidence="1">Belongs to the bacterial solute-binding protein 8 family.</text>
</comment>
<evidence type="ECO:0000256" key="2">
    <source>
        <dbReference type="SAM" id="MobiDB-lite"/>
    </source>
</evidence>
<dbReference type="InterPro" id="IPR050902">
    <property type="entry name" value="ABC_Transporter_SBP"/>
</dbReference>
<evidence type="ECO:0000313" key="6">
    <source>
        <dbReference type="Proteomes" id="UP001589810"/>
    </source>
</evidence>
<feature type="domain" description="Fe/B12 periplasmic-binding" evidence="4">
    <location>
        <begin position="63"/>
        <end position="346"/>
    </location>
</feature>
<name>A0ABV6N6T6_9PSEU</name>
<dbReference type="PROSITE" id="PS50983">
    <property type="entry name" value="FE_B12_PBP"/>
    <property type="match status" value="1"/>
</dbReference>
<evidence type="ECO:0000313" key="5">
    <source>
        <dbReference type="EMBL" id="MFC0548316.1"/>
    </source>
</evidence>
<dbReference type="PANTHER" id="PTHR30535:SF7">
    <property type="entry name" value="IRON(III) DICITRATE-BINDING PROTEIN"/>
    <property type="match status" value="1"/>
</dbReference>
<dbReference type="PANTHER" id="PTHR30535">
    <property type="entry name" value="VITAMIN B12-BINDING PROTEIN"/>
    <property type="match status" value="1"/>
</dbReference>
<feature type="signal peptide" evidence="3">
    <location>
        <begin position="1"/>
        <end position="20"/>
    </location>
</feature>
<protein>
    <submittedName>
        <fullName evidence="5">ABC transporter substrate-binding protein</fullName>
    </submittedName>
</protein>
<dbReference type="Pfam" id="PF01497">
    <property type="entry name" value="Peripla_BP_2"/>
    <property type="match status" value="1"/>
</dbReference>
<evidence type="ECO:0000256" key="1">
    <source>
        <dbReference type="ARBA" id="ARBA00008814"/>
    </source>
</evidence>
<evidence type="ECO:0000256" key="3">
    <source>
        <dbReference type="SAM" id="SignalP"/>
    </source>
</evidence>
<gene>
    <name evidence="5" type="ORF">ACFFH7_42880</name>
</gene>
<organism evidence="5 6">
    <name type="scientific">Kutzneria chonburiensis</name>
    <dbReference type="NCBI Taxonomy" id="1483604"/>
    <lineage>
        <taxon>Bacteria</taxon>
        <taxon>Bacillati</taxon>
        <taxon>Actinomycetota</taxon>
        <taxon>Actinomycetes</taxon>
        <taxon>Pseudonocardiales</taxon>
        <taxon>Pseudonocardiaceae</taxon>
        <taxon>Kutzneria</taxon>
    </lineage>
</organism>
<dbReference type="InterPro" id="IPR002491">
    <property type="entry name" value="ABC_transptr_periplasmic_BD"/>
</dbReference>
<dbReference type="PROSITE" id="PS51257">
    <property type="entry name" value="PROKAR_LIPOPROTEIN"/>
    <property type="match status" value="1"/>
</dbReference>
<keyword evidence="3" id="KW-0732">Signal</keyword>
<keyword evidence="6" id="KW-1185">Reference proteome</keyword>
<dbReference type="SUPFAM" id="SSF53807">
    <property type="entry name" value="Helical backbone' metal receptor"/>
    <property type="match status" value="1"/>
</dbReference>
<reference evidence="5 6" key="1">
    <citation type="submission" date="2024-09" db="EMBL/GenBank/DDBJ databases">
        <authorList>
            <person name="Sun Q."/>
            <person name="Mori K."/>
        </authorList>
    </citation>
    <scope>NUCLEOTIDE SEQUENCE [LARGE SCALE GENOMIC DNA]</scope>
    <source>
        <strain evidence="5 6">TBRC 1432</strain>
    </source>
</reference>
<evidence type="ECO:0000259" key="4">
    <source>
        <dbReference type="PROSITE" id="PS50983"/>
    </source>
</evidence>